<keyword evidence="4" id="KW-1185">Reference proteome</keyword>
<reference evidence="4" key="1">
    <citation type="journal article" date="2019" name="Int. J. Syst. Evol. Microbiol.">
        <title>The Global Catalogue of Microorganisms (GCM) 10K type strain sequencing project: providing services to taxonomists for standard genome sequencing and annotation.</title>
        <authorList>
            <consortium name="The Broad Institute Genomics Platform"/>
            <consortium name="The Broad Institute Genome Sequencing Center for Infectious Disease"/>
            <person name="Wu L."/>
            <person name="Ma J."/>
        </authorList>
    </citation>
    <scope>NUCLEOTIDE SEQUENCE [LARGE SCALE GENOMIC DNA]</scope>
    <source>
        <strain evidence="4">JCM 18198</strain>
    </source>
</reference>
<dbReference type="SUPFAM" id="SSF49899">
    <property type="entry name" value="Concanavalin A-like lectins/glucanases"/>
    <property type="match status" value="1"/>
</dbReference>
<dbReference type="InterPro" id="IPR014756">
    <property type="entry name" value="Ig_E-set"/>
</dbReference>
<feature type="domain" description="Ig-like" evidence="1">
    <location>
        <begin position="650"/>
        <end position="724"/>
    </location>
</feature>
<protein>
    <recommendedName>
        <fullName evidence="5">T9SS sorting signal type C domain-containing protein</fullName>
    </recommendedName>
</protein>
<dbReference type="Pfam" id="PF19081">
    <property type="entry name" value="Ig_7"/>
    <property type="match status" value="1"/>
</dbReference>
<comment type="caution">
    <text evidence="3">The sequence shown here is derived from an EMBL/GenBank/DDBJ whole genome shotgun (WGS) entry which is preliminary data.</text>
</comment>
<dbReference type="InterPro" id="IPR013320">
    <property type="entry name" value="ConA-like_dom_sf"/>
</dbReference>
<organism evidence="3 4">
    <name type="scientific">Flavobacterium hankyongi</name>
    <dbReference type="NCBI Taxonomy" id="1176532"/>
    <lineage>
        <taxon>Bacteria</taxon>
        <taxon>Pseudomonadati</taxon>
        <taxon>Bacteroidota</taxon>
        <taxon>Flavobacteriia</taxon>
        <taxon>Flavobacteriales</taxon>
        <taxon>Flavobacteriaceae</taxon>
        <taxon>Flavobacterium</taxon>
    </lineage>
</organism>
<evidence type="ECO:0000259" key="2">
    <source>
        <dbReference type="Pfam" id="PF20009"/>
    </source>
</evidence>
<dbReference type="SUPFAM" id="SSF81296">
    <property type="entry name" value="E set domains"/>
    <property type="match status" value="1"/>
</dbReference>
<accession>A0ABP8ZUI0</accession>
<name>A0ABP8ZUI0_9FLAO</name>
<gene>
    <name evidence="3" type="ORF">GCM10023230_14740</name>
</gene>
<evidence type="ECO:0000313" key="3">
    <source>
        <dbReference type="EMBL" id="GAA4766074.1"/>
    </source>
</evidence>
<evidence type="ECO:0000259" key="1">
    <source>
        <dbReference type="Pfam" id="PF19081"/>
    </source>
</evidence>
<feature type="domain" description="GEVED" evidence="2">
    <location>
        <begin position="561"/>
        <end position="635"/>
    </location>
</feature>
<dbReference type="EMBL" id="BAABIP010000011">
    <property type="protein sequence ID" value="GAA4766074.1"/>
    <property type="molecule type" value="Genomic_DNA"/>
</dbReference>
<evidence type="ECO:0000313" key="4">
    <source>
        <dbReference type="Proteomes" id="UP001500141"/>
    </source>
</evidence>
<sequence>MTLSCFSYGQITQRGAATIGTSTNSNTITINKPTGVIAGDLMIVSIASDDNNSLTGTNASLAGWTLQSSVTIVNNGHRGSVLYRVADGTEGTSFTFNVPNGSGTTNNSVGAIIAFYGINTATPFDTNGTFNAVSANTVTANSITTTTANAGIVMLGVGGRNNRTYNAPWSTTSPGTLTELYDTSNEASVGAAWGIKATAGATGNGTVTYSGNDRNAGILLSLRRVSAPTITSLAGSPACPGSSITINGTNLLNASNITIGGTPVSSITSNTATQIVAVVGTATTGTVQVTTPGGTATSVAVFTVYGAPANPANPTSNSPQCNPTGVTITQSGSAPIGETWYWQTTATGTSTANNASTPWVVNTSNTYYVRSRNNVTGCWSNGAGSITVVVNNTINTTASTPTPANSATNVCYSGSGAISSLNWTAAAGASGYDVYFGTTVVPPLVSSNQAGTTYNMGTLLASTNYYWKIVPRNTCGITTGSPVTWSFLTNNAPCYCTPSSTLNTSYIDSVSSIGTLADNSNVSGGYSASGYGNFSGITIASQIPGGGINFNLNLAGTGQAIRTYIDWNNDGVFADPGELYYSSGTTTLTGTTTFGIVVPSGQTPGNYRMRIRTRQNSTIDPCSVLGSGEAEDYTISVVTDCTQKITSWTDGSACGSPNTVNLSVTSTGATGFRWYSAKTGGSLLATTATGSWTTPSIATTTTYWVTAYNGTCESLYRTPVKATILTTTNIVVTPSSPIICGENTPISINAAGDTTEEDLLTQDFESGIGSWAISHTTWTSPGADSDWSIKTSPYQPSGTSVWKPAINSGAIATTGNKFALTTSDYNGSNIVTILTSPIVNPSTYTSLTLTFDHFYSNFSGDSAEIQVSINGGAFTAVTPTAASYTTDIGTAGDFVTQTINLNDYALPANTQLQFRFVYTAQFDDGWAVDNIRLYGIKPLNTTFTWSGGVDAYTNIACTIPYTNQSLSTIYVLPNATQLSSPSWNFTATATLSNGCSVVKNINVTNNTKTWSGASSQLWNDPTNWIPNGVPNATHCVVIPSNTQITGSGNNTYALNLTVKSTGNLELQSNNSLTVTDFIDVKTGGTFNVRNSANLIQVNNVVNSGNINMQRTAFIDYRDYVYWSSPVANFNSANISTYSNNNNLYKWIPTVAGNGVGGFGNWVNGTETMTLGKGYIERGLNNAPLNSPVNFTATFSGVPNNGNISTPISRGTYNLGTSYPSPYSSTNATQDDDNWNLLGNPYPSSINAKAFLTANAANLDGFVKIWTHGIAPNSTAPDPFYNNYAYNYDANDYLTYNLSGAQTQNGFDGYIGAGQGFITKMLHTSTGTSANAVFDNSMRSNAYRNDQFYKNTNTNATTSDIPEGRLWIDLISSSASNSILVAYVNGATNGKDQMYDAQADLKTTFNFYSLLDGYDRNVIQGRSVPFDQNDLVPLAIKVPSNGNYTIAIQGVDGFFSNPSQSIYLEDKQANIIHDLRSAPYHFTSTNGEFTERFVLRYTNQTLANEVFDYSNTVSVYANENITIKSALENIRDVKIYDVLGKNLVNKNKIGKNEIVLTELKSSSTVLIVKVILDNGTEVTKKVIF</sequence>
<dbReference type="InterPro" id="IPR013783">
    <property type="entry name" value="Ig-like_fold"/>
</dbReference>
<dbReference type="InterPro" id="IPR044023">
    <property type="entry name" value="Ig_7"/>
</dbReference>
<evidence type="ECO:0008006" key="5">
    <source>
        <dbReference type="Google" id="ProtNLM"/>
    </source>
</evidence>
<dbReference type="InterPro" id="IPR045474">
    <property type="entry name" value="GEVED"/>
</dbReference>
<dbReference type="Pfam" id="PF20009">
    <property type="entry name" value="GEVED"/>
    <property type="match status" value="1"/>
</dbReference>
<proteinExistence type="predicted"/>
<dbReference type="NCBIfam" id="NF033708">
    <property type="entry name" value="T9SS_Cterm_ChiA"/>
    <property type="match status" value="1"/>
</dbReference>
<dbReference type="Gene3D" id="2.60.40.10">
    <property type="entry name" value="Immunoglobulins"/>
    <property type="match status" value="2"/>
</dbReference>
<dbReference type="Proteomes" id="UP001500141">
    <property type="component" value="Unassembled WGS sequence"/>
</dbReference>